<dbReference type="InterPro" id="IPR000515">
    <property type="entry name" value="MetI-like"/>
</dbReference>
<keyword evidence="3" id="KW-1003">Cell membrane</keyword>
<dbReference type="Gene3D" id="1.10.3720.10">
    <property type="entry name" value="MetI-like"/>
    <property type="match status" value="1"/>
</dbReference>
<dbReference type="RefSeq" id="WP_307278024.1">
    <property type="nucleotide sequence ID" value="NZ_JAUSVX010000010.1"/>
</dbReference>
<evidence type="ECO:0000313" key="9">
    <source>
        <dbReference type="EMBL" id="MDQ0471986.1"/>
    </source>
</evidence>
<evidence type="ECO:0000313" key="10">
    <source>
        <dbReference type="Proteomes" id="UP001242480"/>
    </source>
</evidence>
<keyword evidence="4 7" id="KW-0812">Transmembrane</keyword>
<proteinExistence type="inferred from homology"/>
<evidence type="ECO:0000259" key="8">
    <source>
        <dbReference type="PROSITE" id="PS50928"/>
    </source>
</evidence>
<reference evidence="9 10" key="1">
    <citation type="submission" date="2023-07" db="EMBL/GenBank/DDBJ databases">
        <title>Genomic Encyclopedia of Type Strains, Phase IV (KMG-IV): sequencing the most valuable type-strain genomes for metagenomic binning, comparative biology and taxonomic classification.</title>
        <authorList>
            <person name="Goeker M."/>
        </authorList>
    </citation>
    <scope>NUCLEOTIDE SEQUENCE [LARGE SCALE GENOMIC DNA]</scope>
    <source>
        <strain evidence="9 10">DSM 19619</strain>
    </source>
</reference>
<accession>A0ABU0JCH0</accession>
<comment type="subcellular location">
    <subcellularLocation>
        <location evidence="1 7">Cell membrane</location>
        <topology evidence="1 7">Multi-pass membrane protein</topology>
    </subcellularLocation>
</comment>
<comment type="similarity">
    <text evidence="7">Belongs to the binding-protein-dependent transport system permease family.</text>
</comment>
<evidence type="ECO:0000256" key="5">
    <source>
        <dbReference type="ARBA" id="ARBA00022989"/>
    </source>
</evidence>
<dbReference type="PANTHER" id="PTHR30151">
    <property type="entry name" value="ALKANE SULFONATE ABC TRANSPORTER-RELATED, MEMBRANE SUBUNIT"/>
    <property type="match status" value="1"/>
</dbReference>
<feature type="transmembrane region" description="Helical" evidence="7">
    <location>
        <begin position="257"/>
        <end position="280"/>
    </location>
</feature>
<keyword evidence="10" id="KW-1185">Reference proteome</keyword>
<name>A0ABU0JCH0_9HYPH</name>
<evidence type="ECO:0000256" key="7">
    <source>
        <dbReference type="RuleBase" id="RU363032"/>
    </source>
</evidence>
<protein>
    <submittedName>
        <fullName evidence="9">NitT/TauT family transport system permease protein</fullName>
    </submittedName>
</protein>
<organism evidence="9 10">
    <name type="scientific">Labrys wisconsinensis</name>
    <dbReference type="NCBI Taxonomy" id="425677"/>
    <lineage>
        <taxon>Bacteria</taxon>
        <taxon>Pseudomonadati</taxon>
        <taxon>Pseudomonadota</taxon>
        <taxon>Alphaproteobacteria</taxon>
        <taxon>Hyphomicrobiales</taxon>
        <taxon>Xanthobacteraceae</taxon>
        <taxon>Labrys</taxon>
    </lineage>
</organism>
<feature type="transmembrane region" description="Helical" evidence="7">
    <location>
        <begin position="23"/>
        <end position="44"/>
    </location>
</feature>
<feature type="transmembrane region" description="Helical" evidence="7">
    <location>
        <begin position="144"/>
        <end position="164"/>
    </location>
</feature>
<keyword evidence="6 7" id="KW-0472">Membrane</keyword>
<evidence type="ECO:0000256" key="4">
    <source>
        <dbReference type="ARBA" id="ARBA00022692"/>
    </source>
</evidence>
<feature type="transmembrane region" description="Helical" evidence="7">
    <location>
        <begin position="202"/>
        <end position="226"/>
    </location>
</feature>
<dbReference type="PROSITE" id="PS50928">
    <property type="entry name" value="ABC_TM1"/>
    <property type="match status" value="1"/>
</dbReference>
<dbReference type="PANTHER" id="PTHR30151:SF0">
    <property type="entry name" value="ABC TRANSPORTER PERMEASE PROTEIN MJ0413-RELATED"/>
    <property type="match status" value="1"/>
</dbReference>
<dbReference type="InterPro" id="IPR035906">
    <property type="entry name" value="MetI-like_sf"/>
</dbReference>
<sequence>MSEATQALEIGALPARPSLKGGLWRNGAFAALAWAAAAMITVALPDVVPWGSAGLFAGITGAGAAVFAGLAVTLPLLGGRLRAGLLHYGPWFVAVGVWLALWELTTAKSGWLPKPFFSPPHGLLNVYVTDGPRLLVCILYTLRLWSLGFVSGVVVGYGIGVALGWSKRFHYWGMPILKLIGPVPATAWIPCTFYFFPTTFAASVFIVALASGIPVAILTASGVGSVDRAYYDVGRVLGAGNWYLIRKVAIPASLPHVFVGLFMGLYYSFAVLVVAEMLGAKYGLGWYIQFQTAYSGYANVYATLLIMAVLCSGIVRLLFVARDRLLAWQKGFI</sequence>
<evidence type="ECO:0000256" key="1">
    <source>
        <dbReference type="ARBA" id="ARBA00004651"/>
    </source>
</evidence>
<feature type="transmembrane region" description="Helical" evidence="7">
    <location>
        <begin position="56"/>
        <end position="78"/>
    </location>
</feature>
<dbReference type="Proteomes" id="UP001242480">
    <property type="component" value="Unassembled WGS sequence"/>
</dbReference>
<feature type="domain" description="ABC transmembrane type-1" evidence="8">
    <location>
        <begin position="138"/>
        <end position="316"/>
    </location>
</feature>
<feature type="transmembrane region" description="Helical" evidence="7">
    <location>
        <begin position="300"/>
        <end position="321"/>
    </location>
</feature>
<keyword evidence="5 7" id="KW-1133">Transmembrane helix</keyword>
<feature type="transmembrane region" description="Helical" evidence="7">
    <location>
        <begin position="176"/>
        <end position="196"/>
    </location>
</feature>
<dbReference type="Pfam" id="PF00528">
    <property type="entry name" value="BPD_transp_1"/>
    <property type="match status" value="1"/>
</dbReference>
<evidence type="ECO:0000256" key="3">
    <source>
        <dbReference type="ARBA" id="ARBA00022475"/>
    </source>
</evidence>
<evidence type="ECO:0000256" key="2">
    <source>
        <dbReference type="ARBA" id="ARBA00022448"/>
    </source>
</evidence>
<dbReference type="CDD" id="cd06261">
    <property type="entry name" value="TM_PBP2"/>
    <property type="match status" value="1"/>
</dbReference>
<keyword evidence="2 7" id="KW-0813">Transport</keyword>
<dbReference type="EMBL" id="JAUSVX010000010">
    <property type="protein sequence ID" value="MDQ0471986.1"/>
    <property type="molecule type" value="Genomic_DNA"/>
</dbReference>
<dbReference type="SUPFAM" id="SSF161098">
    <property type="entry name" value="MetI-like"/>
    <property type="match status" value="1"/>
</dbReference>
<evidence type="ECO:0000256" key="6">
    <source>
        <dbReference type="ARBA" id="ARBA00023136"/>
    </source>
</evidence>
<comment type="caution">
    <text evidence="9">The sequence shown here is derived from an EMBL/GenBank/DDBJ whole genome shotgun (WGS) entry which is preliminary data.</text>
</comment>
<gene>
    <name evidence="9" type="ORF">QO011_005013</name>
</gene>
<feature type="transmembrane region" description="Helical" evidence="7">
    <location>
        <begin position="85"/>
        <end position="102"/>
    </location>
</feature>